<dbReference type="RefSeq" id="WP_319689108.1">
    <property type="nucleotide sequence ID" value="NZ_JARAWN010000009.1"/>
</dbReference>
<gene>
    <name evidence="1" type="ORF">PV367_02910</name>
</gene>
<evidence type="ECO:0000313" key="1">
    <source>
        <dbReference type="EMBL" id="MDX3128772.1"/>
    </source>
</evidence>
<protein>
    <submittedName>
        <fullName evidence="1">Uncharacterized protein</fullName>
    </submittedName>
</protein>
<reference evidence="1" key="1">
    <citation type="journal article" date="2023" name="Microb. Genom.">
        <title>Mesoterricola silvestris gen. nov., sp. nov., Mesoterricola sediminis sp. nov., Geothrix oryzae sp. nov., Geothrix edaphica sp. nov., Geothrix rubra sp. nov., and Geothrix limicola sp. nov., six novel members of Acidobacteriota isolated from soils.</title>
        <authorList>
            <person name="Weisberg A.J."/>
            <person name="Pearce E."/>
            <person name="Kramer C.G."/>
            <person name="Chang J.H."/>
            <person name="Clarke C.R."/>
        </authorList>
    </citation>
    <scope>NUCLEOTIDE SEQUENCE</scope>
    <source>
        <strain evidence="1">ND06-05F</strain>
    </source>
</reference>
<sequence>MVIGAGQRRTGRRHPPTLGLRTLLARHNVPGGCVTSFRRGRFEFETALHQLSGVGLEVQPYTLRGLIEKLGTADSLEFVQKHDLYRAVVPGRHAVTLPADWADAVDALEDAFPSNRARVERSFAFAGPRVPIATRSGRYRI</sequence>
<dbReference type="SUPFAM" id="SSF51905">
    <property type="entry name" value="FAD/NAD(P)-binding domain"/>
    <property type="match status" value="1"/>
</dbReference>
<dbReference type="Proteomes" id="UP001273589">
    <property type="component" value="Unassembled WGS sequence"/>
</dbReference>
<name>A0AAJ2PJP3_9ACTN</name>
<dbReference type="InterPro" id="IPR036188">
    <property type="entry name" value="FAD/NAD-bd_sf"/>
</dbReference>
<evidence type="ECO:0000313" key="2">
    <source>
        <dbReference type="Proteomes" id="UP001273589"/>
    </source>
</evidence>
<dbReference type="EMBL" id="JARAWN010000009">
    <property type="protein sequence ID" value="MDX3128772.1"/>
    <property type="molecule type" value="Genomic_DNA"/>
</dbReference>
<dbReference type="AlphaFoldDB" id="A0AAJ2PJP3"/>
<comment type="caution">
    <text evidence="1">The sequence shown here is derived from an EMBL/GenBank/DDBJ whole genome shotgun (WGS) entry which is preliminary data.</text>
</comment>
<organism evidence="1 2">
    <name type="scientific">Streptomyces europaeiscabiei</name>
    <dbReference type="NCBI Taxonomy" id="146819"/>
    <lineage>
        <taxon>Bacteria</taxon>
        <taxon>Bacillati</taxon>
        <taxon>Actinomycetota</taxon>
        <taxon>Actinomycetes</taxon>
        <taxon>Kitasatosporales</taxon>
        <taxon>Streptomycetaceae</taxon>
        <taxon>Streptomyces</taxon>
    </lineage>
</organism>
<accession>A0AAJ2PJP3</accession>
<proteinExistence type="predicted"/>